<comment type="subcellular location">
    <subcellularLocation>
        <location evidence="1">Cytoplasm</location>
    </subcellularLocation>
</comment>
<dbReference type="RefSeq" id="WP_094058819.1">
    <property type="nucleotide sequence ID" value="NZ_CP022530.1"/>
</dbReference>
<sequence>MSSVWQAALVPAEHAINTLLRHDPATLASLAPLQGQLIALHIAELPITVGIRLFDHGITLSPVADMANASLHGRLTDFIQLASSNDKANALIRSDIDLGGDTELVLALSRIANRLDIDWEALISPMTGGILAHQLGKQVRGLLRWGSDTAATNRIAVRDYLQDETGAVVHTQELDIYAEQVDQLHLATDRLAARLQLLEQQRMKD</sequence>
<dbReference type="AlphaFoldDB" id="A0A222FH89"/>
<protein>
    <recommendedName>
        <fullName evidence="1">Ubiquinone biosynthesis accessory factor UbiJ</fullName>
    </recommendedName>
</protein>
<dbReference type="GO" id="GO:0005737">
    <property type="term" value="C:cytoplasm"/>
    <property type="evidence" value="ECO:0007669"/>
    <property type="project" value="UniProtKB-SubCell"/>
</dbReference>
<keyword evidence="4" id="KW-1185">Reference proteome</keyword>
<dbReference type="PANTHER" id="PTHR38693">
    <property type="entry name" value="UBIQUINONE BIOSYNTHESIS PROTEIN UBIJ"/>
    <property type="match status" value="1"/>
</dbReference>
<accession>A0A222FH89</accession>
<proteinExistence type="inferred from homology"/>
<dbReference type="Pfam" id="PF02036">
    <property type="entry name" value="SCP2"/>
    <property type="match status" value="1"/>
</dbReference>
<dbReference type="GO" id="GO:0006744">
    <property type="term" value="P:ubiquinone biosynthetic process"/>
    <property type="evidence" value="ECO:0007669"/>
    <property type="project" value="UniProtKB-UniRule"/>
</dbReference>
<dbReference type="InterPro" id="IPR003033">
    <property type="entry name" value="SCP2_sterol-bd_dom"/>
</dbReference>
<dbReference type="UniPathway" id="UPA00232"/>
<evidence type="ECO:0000313" key="4">
    <source>
        <dbReference type="Proteomes" id="UP000202440"/>
    </source>
</evidence>
<dbReference type="KEGG" id="bsan:CHH28_02470"/>
<name>A0A222FH89_9GAMM</name>
<dbReference type="OrthoDB" id="9796077at2"/>
<dbReference type="InterPro" id="IPR038989">
    <property type="entry name" value="UbiJ"/>
</dbReference>
<evidence type="ECO:0000259" key="2">
    <source>
        <dbReference type="Pfam" id="PF02036"/>
    </source>
</evidence>
<dbReference type="EMBL" id="CP022530">
    <property type="protein sequence ID" value="ASP37603.1"/>
    <property type="molecule type" value="Genomic_DNA"/>
</dbReference>
<reference evidence="3 4" key="1">
    <citation type="submission" date="2017-07" db="EMBL/GenBank/DDBJ databases">
        <title>Annotated genome sequence of Bacterioplanes sanyensis isolated from Red Sea.</title>
        <authorList>
            <person name="Rehman Z.U."/>
        </authorList>
    </citation>
    <scope>NUCLEOTIDE SEQUENCE [LARGE SCALE GENOMIC DNA]</scope>
    <source>
        <strain evidence="3 4">NV9</strain>
    </source>
</reference>
<dbReference type="HAMAP" id="MF_02215">
    <property type="entry name" value="UbiJ"/>
    <property type="match status" value="1"/>
</dbReference>
<evidence type="ECO:0000256" key="1">
    <source>
        <dbReference type="HAMAP-Rule" id="MF_02215"/>
    </source>
</evidence>
<evidence type="ECO:0000313" key="3">
    <source>
        <dbReference type="EMBL" id="ASP37603.1"/>
    </source>
</evidence>
<comment type="similarity">
    <text evidence="1">Belongs to the UbiJ family.</text>
</comment>
<comment type="function">
    <text evidence="1">Required for ubiquinone (coenzyme Q) biosynthesis. Binds hydrophobic ubiquinone biosynthetic intermediates via its SCP2 domain and is essential for the stability of the Ubi complex. May constitute a docking platform where Ubi enzymes assemble and access their SCP2-bound polyprenyl substrates.</text>
</comment>
<keyword evidence="1" id="KW-0963">Cytoplasm</keyword>
<dbReference type="PANTHER" id="PTHR38693:SF1">
    <property type="entry name" value="UBIQUINONE BIOSYNTHESIS ACCESSORY FACTOR UBIJ"/>
    <property type="match status" value="1"/>
</dbReference>
<dbReference type="Proteomes" id="UP000202440">
    <property type="component" value="Chromosome"/>
</dbReference>
<gene>
    <name evidence="1" type="primary">ubiJ</name>
    <name evidence="3" type="ORF">CHH28_02470</name>
</gene>
<organism evidence="3 4">
    <name type="scientific">Bacterioplanes sanyensis</name>
    <dbReference type="NCBI Taxonomy" id="1249553"/>
    <lineage>
        <taxon>Bacteria</taxon>
        <taxon>Pseudomonadati</taxon>
        <taxon>Pseudomonadota</taxon>
        <taxon>Gammaproteobacteria</taxon>
        <taxon>Oceanospirillales</taxon>
        <taxon>Oceanospirillaceae</taxon>
        <taxon>Bacterioplanes</taxon>
    </lineage>
</organism>
<comment type="pathway">
    <text evidence="1">Cofactor biosynthesis; ubiquinone biosynthesis.</text>
</comment>
<feature type="domain" description="SCP2" evidence="2">
    <location>
        <begin position="16"/>
        <end position="112"/>
    </location>
</feature>
<keyword evidence="1" id="KW-0831">Ubiquinone biosynthesis</keyword>